<protein>
    <submittedName>
        <fullName evidence="2">Uncharacterized protein</fullName>
    </submittedName>
</protein>
<keyword evidence="1" id="KW-0472">Membrane</keyword>
<keyword evidence="1" id="KW-1133">Transmembrane helix</keyword>
<evidence type="ECO:0000256" key="1">
    <source>
        <dbReference type="SAM" id="Phobius"/>
    </source>
</evidence>
<feature type="transmembrane region" description="Helical" evidence="1">
    <location>
        <begin position="20"/>
        <end position="37"/>
    </location>
</feature>
<dbReference type="AlphaFoldDB" id="A9P8W2"/>
<reference evidence="2" key="1">
    <citation type="journal article" date="2008" name="BMC Genomics">
        <title>Analysis of 4,664 high-quality sequence-finished poplar full-length cDNA clones and their utility for the discovery of genes responding to insect feeding.</title>
        <authorList>
            <person name="Ralph S.G."/>
            <person name="Chun H.J."/>
            <person name="Cooper D."/>
            <person name="Kirkpatrick R."/>
            <person name="Kolosova N."/>
            <person name="Gunter L."/>
            <person name="Tuskan G.A."/>
            <person name="Douglas C.J."/>
            <person name="Holt R.A."/>
            <person name="Jones S.J."/>
            <person name="Marra M.A."/>
            <person name="Bohlmann J."/>
        </authorList>
    </citation>
    <scope>NUCLEOTIDE SEQUENCE</scope>
    <source>
        <tissue evidence="2">Phloem and cambium</tissue>
    </source>
</reference>
<keyword evidence="1" id="KW-0812">Transmembrane</keyword>
<accession>A9P8W2</accession>
<dbReference type="EMBL" id="EF144579">
    <property type="protein sequence ID" value="ABK92815.1"/>
    <property type="molecule type" value="mRNA"/>
</dbReference>
<organism evidence="2">
    <name type="scientific">Populus trichocarpa</name>
    <name type="common">Western balsam poplar</name>
    <name type="synonym">Populus balsamifera subsp. trichocarpa</name>
    <dbReference type="NCBI Taxonomy" id="3694"/>
    <lineage>
        <taxon>Eukaryota</taxon>
        <taxon>Viridiplantae</taxon>
        <taxon>Streptophyta</taxon>
        <taxon>Embryophyta</taxon>
        <taxon>Tracheophyta</taxon>
        <taxon>Spermatophyta</taxon>
        <taxon>Magnoliopsida</taxon>
        <taxon>eudicotyledons</taxon>
        <taxon>Gunneridae</taxon>
        <taxon>Pentapetalae</taxon>
        <taxon>rosids</taxon>
        <taxon>fabids</taxon>
        <taxon>Malpighiales</taxon>
        <taxon>Salicaceae</taxon>
        <taxon>Saliceae</taxon>
        <taxon>Populus</taxon>
    </lineage>
</organism>
<evidence type="ECO:0000313" key="2">
    <source>
        <dbReference type="EMBL" id="ABK92815.1"/>
    </source>
</evidence>
<proteinExistence type="evidence at transcript level"/>
<sequence length="39" mass="4652">MPQTGPQRQLELLLSKLFKIGWMANFAILMFDLKLLWKM</sequence>
<name>A9P8W2_POPTR</name>